<dbReference type="EMBL" id="WNWM01000002">
    <property type="protein sequence ID" value="MUI13674.1"/>
    <property type="molecule type" value="Genomic_DNA"/>
</dbReference>
<accession>A0A6I3X9Y9</accession>
<dbReference type="OrthoDB" id="8926607at2"/>
<evidence type="ECO:0000313" key="3">
    <source>
        <dbReference type="Proteomes" id="UP000431684"/>
    </source>
</evidence>
<evidence type="ECO:0000256" key="1">
    <source>
        <dbReference type="SAM" id="MobiDB-lite"/>
    </source>
</evidence>
<comment type="caution">
    <text evidence="2">The sequence shown here is derived from an EMBL/GenBank/DDBJ whole genome shotgun (WGS) entry which is preliminary data.</text>
</comment>
<dbReference type="AlphaFoldDB" id="A0A6I3X9Y9"/>
<feature type="region of interest" description="Disordered" evidence="1">
    <location>
        <begin position="51"/>
        <end position="73"/>
    </location>
</feature>
<gene>
    <name evidence="2" type="ORF">GJV26_14550</name>
</gene>
<keyword evidence="3" id="KW-1185">Reference proteome</keyword>
<sequence length="119" mass="12664">MADTLLRVFDSLTVAERAREALIASGIAASAITLDSRNDEAGPVEGNFALDLTEKPTPAKGHPTRAGDNSEIRASVQRSTCILQVEVDNDRDGARANGILDHYAGGDEAERMTSRQDPA</sequence>
<proteinExistence type="predicted"/>
<feature type="compositionally biased region" description="Basic and acidic residues" evidence="1">
    <location>
        <begin position="104"/>
        <end position="119"/>
    </location>
</feature>
<evidence type="ECO:0000313" key="2">
    <source>
        <dbReference type="EMBL" id="MUI13674.1"/>
    </source>
</evidence>
<feature type="region of interest" description="Disordered" evidence="1">
    <location>
        <begin position="94"/>
        <end position="119"/>
    </location>
</feature>
<dbReference type="RefSeq" id="WP_155709438.1">
    <property type="nucleotide sequence ID" value="NZ_BMWU01000001.1"/>
</dbReference>
<name>A0A6I3X9Y9_9BURK</name>
<organism evidence="2 3">
    <name type="scientific">Pseudoduganella dura</name>
    <dbReference type="NCBI Taxonomy" id="321982"/>
    <lineage>
        <taxon>Bacteria</taxon>
        <taxon>Pseudomonadati</taxon>
        <taxon>Pseudomonadota</taxon>
        <taxon>Betaproteobacteria</taxon>
        <taxon>Burkholderiales</taxon>
        <taxon>Oxalobacteraceae</taxon>
        <taxon>Telluria group</taxon>
        <taxon>Pseudoduganella</taxon>
    </lineage>
</organism>
<protein>
    <submittedName>
        <fullName evidence="2">Uncharacterized protein</fullName>
    </submittedName>
</protein>
<dbReference type="Proteomes" id="UP000431684">
    <property type="component" value="Unassembled WGS sequence"/>
</dbReference>
<reference evidence="2 3" key="1">
    <citation type="submission" date="2019-11" db="EMBL/GenBank/DDBJ databases">
        <title>Draft Genome Sequences of Six Type Strains of the Genus Massilia.</title>
        <authorList>
            <person name="Miess H."/>
            <person name="Frediansyah A."/>
            <person name="Goeker M."/>
            <person name="Gross H."/>
        </authorList>
    </citation>
    <scope>NUCLEOTIDE SEQUENCE [LARGE SCALE GENOMIC DNA]</scope>
    <source>
        <strain evidence="2 3">DSM 17513</strain>
    </source>
</reference>